<protein>
    <submittedName>
        <fullName evidence="2">Uncharacterized protein</fullName>
    </submittedName>
</protein>
<feature type="region of interest" description="Disordered" evidence="1">
    <location>
        <begin position="116"/>
        <end position="178"/>
    </location>
</feature>
<dbReference type="OrthoDB" id="545169at2759"/>
<sequence length="489" mass="54841">MQRSRRNTMISANPSSTERTSKRTAKVPVSERAYRYRKDTATLSFQHRLEHLQTQIQNLHRTFQAYNHQIERSGLLSFDPALERKLQQLRTQFLAISAAANSSNEGSSAIQLNETASTKTQARKQRKHSQQLGDDLESATSRPVNGGLHLARPIPSFNSADRQENNPRGKTSAQSYSSLSTPTLHIVNRLESVPCAVDNSAFLDILCRSHLLSSSTAPFRETTFERRLHRACLKNGYNLLVDPTSDPENVSRVFRLPLTLSTRDSIVQQVKGLLEGGLDEALELWNMPFFMLGGAGTHYPRRDHTGKPILPPNALPMSKLIDAFVHQRSEPQTFQSDHDLLEDLDLNGVWLDSHDVEGYLKEKGIFLSADTPFCSVPAHASSIEFRPSDITGANAQHVMGMDESALGYMHPHNADVMETQSRGWGPDIQDVDLRNYTDPSNSWVLDVGLFVDHLIQSGICLGRCPAFRREDVEHTFRLALSRNFLDSSM</sequence>
<comment type="caution">
    <text evidence="2">The sequence shown here is derived from an EMBL/GenBank/DDBJ whole genome shotgun (WGS) entry which is preliminary data.</text>
</comment>
<dbReference type="EMBL" id="BHVY01000009">
    <property type="protein sequence ID" value="GIJ92401.1"/>
    <property type="molecule type" value="Genomic_DNA"/>
</dbReference>
<evidence type="ECO:0000313" key="2">
    <source>
        <dbReference type="EMBL" id="GIJ92401.1"/>
    </source>
</evidence>
<dbReference type="Proteomes" id="UP001043456">
    <property type="component" value="Unassembled WGS sequence"/>
</dbReference>
<keyword evidence="3" id="KW-1185">Reference proteome</keyword>
<evidence type="ECO:0000256" key="1">
    <source>
        <dbReference type="SAM" id="MobiDB-lite"/>
    </source>
</evidence>
<dbReference type="PANTHER" id="PTHR40618">
    <property type="entry name" value="B-ZIP TRANSCRIPTION FACTOR (EUROFUNG)-RELATED"/>
    <property type="match status" value="1"/>
</dbReference>
<accession>A0A9P3BJL2</accession>
<dbReference type="RefSeq" id="XP_043163147.1">
    <property type="nucleotide sequence ID" value="XM_043307212.1"/>
</dbReference>
<name>A0A9P3BJL2_9EURO</name>
<feature type="compositionally biased region" description="Polar residues" evidence="1">
    <location>
        <begin position="168"/>
        <end position="178"/>
    </location>
</feature>
<gene>
    <name evidence="2" type="ORF">Asppvi_011383</name>
</gene>
<dbReference type="GeneID" id="67009992"/>
<dbReference type="AlphaFoldDB" id="A0A9P3BJL2"/>
<feature type="compositionally biased region" description="Polar residues" evidence="1">
    <location>
        <begin position="7"/>
        <end position="18"/>
    </location>
</feature>
<evidence type="ECO:0000313" key="3">
    <source>
        <dbReference type="Proteomes" id="UP001043456"/>
    </source>
</evidence>
<feature type="region of interest" description="Disordered" evidence="1">
    <location>
        <begin position="1"/>
        <end position="28"/>
    </location>
</feature>
<proteinExistence type="predicted"/>
<reference evidence="2 3" key="1">
    <citation type="submission" date="2018-10" db="EMBL/GenBank/DDBJ databases">
        <title>Pan-genome distribution and transcriptional activeness of fungal secondary metabolism genes in Aspergillus section Fumigati.</title>
        <authorList>
            <person name="Takahashi H."/>
            <person name="Umemura M."/>
            <person name="Ninomiya A."/>
            <person name="Kusuya Y."/>
            <person name="Urayama S."/>
            <person name="Shimizu M."/>
            <person name="Watanabe A."/>
            <person name="Kamei K."/>
            <person name="Yaguchi T."/>
            <person name="Hagiwara D."/>
        </authorList>
    </citation>
    <scope>NUCLEOTIDE SEQUENCE [LARGE SCALE GENOMIC DNA]</scope>
    <source>
        <strain evidence="2 3">IFM 55266</strain>
    </source>
</reference>
<organism evidence="2 3">
    <name type="scientific">Aspergillus pseudoviridinutans</name>
    <dbReference type="NCBI Taxonomy" id="1517512"/>
    <lineage>
        <taxon>Eukaryota</taxon>
        <taxon>Fungi</taxon>
        <taxon>Dikarya</taxon>
        <taxon>Ascomycota</taxon>
        <taxon>Pezizomycotina</taxon>
        <taxon>Eurotiomycetes</taxon>
        <taxon>Eurotiomycetidae</taxon>
        <taxon>Eurotiales</taxon>
        <taxon>Aspergillaceae</taxon>
        <taxon>Aspergillus</taxon>
        <taxon>Aspergillus subgen. Fumigati</taxon>
    </lineage>
</organism>
<dbReference type="PANTHER" id="PTHR40618:SF1">
    <property type="entry name" value="B-ZIP TRANSCRIPTION FACTOR (EUROFUNG)"/>
    <property type="match status" value="1"/>
</dbReference>